<evidence type="ECO:0000259" key="1">
    <source>
        <dbReference type="Pfam" id="PF01850"/>
    </source>
</evidence>
<proteinExistence type="predicted"/>
<evidence type="ECO:0000313" key="3">
    <source>
        <dbReference type="Proteomes" id="UP000176666"/>
    </source>
</evidence>
<protein>
    <recommendedName>
        <fullName evidence="1">PIN domain-containing protein</fullName>
    </recommendedName>
</protein>
<dbReference type="InterPro" id="IPR002716">
    <property type="entry name" value="PIN_dom"/>
</dbReference>
<gene>
    <name evidence="2" type="ORF">A3F02_02430</name>
</gene>
<feature type="domain" description="PIN" evidence="1">
    <location>
        <begin position="16"/>
        <end position="96"/>
    </location>
</feature>
<dbReference type="EMBL" id="MFBJ01000027">
    <property type="protein sequence ID" value="OGD96233.1"/>
    <property type="molecule type" value="Genomic_DNA"/>
</dbReference>
<dbReference type="InterPro" id="IPR029060">
    <property type="entry name" value="PIN-like_dom_sf"/>
</dbReference>
<organism evidence="2 3">
    <name type="scientific">Candidatus Curtissbacteria bacterium RIFCSPHIGHO2_12_FULL_38_9b</name>
    <dbReference type="NCBI Taxonomy" id="1797720"/>
    <lineage>
        <taxon>Bacteria</taxon>
        <taxon>Candidatus Curtissiibacteriota</taxon>
    </lineage>
</organism>
<name>A0A1F5GWH1_9BACT</name>
<dbReference type="Pfam" id="PF01850">
    <property type="entry name" value="PIN"/>
    <property type="match status" value="1"/>
</dbReference>
<comment type="caution">
    <text evidence="2">The sequence shown here is derived from an EMBL/GenBank/DDBJ whole genome shotgun (WGS) entry which is preliminary data.</text>
</comment>
<accession>A0A1F5GWH1</accession>
<sequence>TNSPTGGSAKLFTLKKIKLIVSPLVLTETERNIRKKLQAFHLERFFALVGKTQILDQKPDINLTKSAKKVIAAKDAVILAEAKQANVDFLVTLDKKDFLNEKVAKYLKPTIALTPKMLFVQLKSLRSFF</sequence>
<dbReference type="AlphaFoldDB" id="A0A1F5GWH1"/>
<dbReference type="CDD" id="cd09854">
    <property type="entry name" value="PIN_VapC-like"/>
    <property type="match status" value="1"/>
</dbReference>
<feature type="non-terminal residue" evidence="2">
    <location>
        <position position="1"/>
    </location>
</feature>
<dbReference type="Proteomes" id="UP000176666">
    <property type="component" value="Unassembled WGS sequence"/>
</dbReference>
<reference evidence="2 3" key="1">
    <citation type="journal article" date="2016" name="Nat. Commun.">
        <title>Thousands of microbial genomes shed light on interconnected biogeochemical processes in an aquifer system.</title>
        <authorList>
            <person name="Anantharaman K."/>
            <person name="Brown C.T."/>
            <person name="Hug L.A."/>
            <person name="Sharon I."/>
            <person name="Castelle C.J."/>
            <person name="Probst A.J."/>
            <person name="Thomas B.C."/>
            <person name="Singh A."/>
            <person name="Wilkins M.J."/>
            <person name="Karaoz U."/>
            <person name="Brodie E.L."/>
            <person name="Williams K.H."/>
            <person name="Hubbard S.S."/>
            <person name="Banfield J.F."/>
        </authorList>
    </citation>
    <scope>NUCLEOTIDE SEQUENCE [LARGE SCALE GENOMIC DNA]</scope>
</reference>
<dbReference type="SUPFAM" id="SSF88723">
    <property type="entry name" value="PIN domain-like"/>
    <property type="match status" value="1"/>
</dbReference>
<evidence type="ECO:0000313" key="2">
    <source>
        <dbReference type="EMBL" id="OGD96233.1"/>
    </source>
</evidence>